<evidence type="ECO:0000256" key="2">
    <source>
        <dbReference type="ARBA" id="ARBA00022694"/>
    </source>
</evidence>
<evidence type="ECO:0000313" key="6">
    <source>
        <dbReference type="EMBL" id="KMZ59441.1"/>
    </source>
</evidence>
<dbReference type="GO" id="GO:0008033">
    <property type="term" value="P:tRNA processing"/>
    <property type="evidence" value="ECO:0007669"/>
    <property type="project" value="UniProtKB-KW"/>
</dbReference>
<name>A0A0K9NRN9_ZOSMR</name>
<evidence type="ECO:0000256" key="1">
    <source>
        <dbReference type="ARBA" id="ARBA00009375"/>
    </source>
</evidence>
<dbReference type="InterPro" id="IPR020103">
    <property type="entry name" value="PsdUridine_synth_cat_dom_sf"/>
</dbReference>
<dbReference type="EC" id="5.4.99.12" evidence="4"/>
<dbReference type="PANTHER" id="PTHR11142:SF9">
    <property type="entry name" value="TRNA PSEUDOURIDINE SYNTHASE-RELATED"/>
    <property type="match status" value="1"/>
</dbReference>
<accession>A0A0K9NRN9</accession>
<dbReference type="EMBL" id="LFYR01001785">
    <property type="protein sequence ID" value="KMZ59441.1"/>
    <property type="molecule type" value="Genomic_DNA"/>
</dbReference>
<protein>
    <recommendedName>
        <fullName evidence="4">tRNA pseudouridine synthase</fullName>
        <ecNumber evidence="4">5.4.99.12</ecNumber>
    </recommendedName>
</protein>
<evidence type="ECO:0000313" key="7">
    <source>
        <dbReference type="Proteomes" id="UP000036987"/>
    </source>
</evidence>
<dbReference type="Proteomes" id="UP000036987">
    <property type="component" value="Unassembled WGS sequence"/>
</dbReference>
<dbReference type="Pfam" id="PF01416">
    <property type="entry name" value="PseudoU_synth_1"/>
    <property type="match status" value="1"/>
</dbReference>
<dbReference type="InterPro" id="IPR020097">
    <property type="entry name" value="PsdUridine_synth_TruA_a/b_dom"/>
</dbReference>
<sequence>MEFNGILKGFEGNHPFHNYTIRSQYRSSHNIRRKNVTEISPSLEKKQDNELENHGIDKPVVVYARWLHEPDENDMIGASHFRKIRSCSCGKLESLSGMRYIELNICGKSFMLHQIRKMAGTAIAVKRKLLPPDILQLSLVKFCRIILPLAPSEVLFLRGNCFSIRTRTGNAVEPEIEALVESKEIQAAVDGFYNSILLPEISKFLDPSKSPWKEWIEILDRNTGIPDGELDDVRNAWKSWSGNYSEGTRTRSLMRVETSVVG</sequence>
<evidence type="ECO:0000259" key="5">
    <source>
        <dbReference type="Pfam" id="PF01416"/>
    </source>
</evidence>
<dbReference type="STRING" id="29655.A0A0K9NRN9"/>
<organism evidence="6 7">
    <name type="scientific">Zostera marina</name>
    <name type="common">Eelgrass</name>
    <dbReference type="NCBI Taxonomy" id="29655"/>
    <lineage>
        <taxon>Eukaryota</taxon>
        <taxon>Viridiplantae</taxon>
        <taxon>Streptophyta</taxon>
        <taxon>Embryophyta</taxon>
        <taxon>Tracheophyta</taxon>
        <taxon>Spermatophyta</taxon>
        <taxon>Magnoliopsida</taxon>
        <taxon>Liliopsida</taxon>
        <taxon>Zosteraceae</taxon>
        <taxon>Zostera</taxon>
    </lineage>
</organism>
<dbReference type="InterPro" id="IPR020095">
    <property type="entry name" value="PsdUridine_synth_TruA_C"/>
</dbReference>
<dbReference type="Gene3D" id="3.30.70.660">
    <property type="entry name" value="Pseudouridine synthase I, catalytic domain, C-terminal subdomain"/>
    <property type="match status" value="1"/>
</dbReference>
<dbReference type="InterPro" id="IPR001406">
    <property type="entry name" value="PsdUridine_synth_TruA"/>
</dbReference>
<dbReference type="PANTHER" id="PTHR11142">
    <property type="entry name" value="PSEUDOURIDYLATE SYNTHASE"/>
    <property type="match status" value="1"/>
</dbReference>
<dbReference type="GO" id="GO:0001522">
    <property type="term" value="P:pseudouridine synthesis"/>
    <property type="evidence" value="ECO:0007669"/>
    <property type="project" value="InterPro"/>
</dbReference>
<comment type="similarity">
    <text evidence="1 4">Belongs to the tRNA pseudouridine synthase TruA family.</text>
</comment>
<reference evidence="7" key="1">
    <citation type="journal article" date="2016" name="Nature">
        <title>The genome of the seagrass Zostera marina reveals angiosperm adaptation to the sea.</title>
        <authorList>
            <person name="Olsen J.L."/>
            <person name="Rouze P."/>
            <person name="Verhelst B."/>
            <person name="Lin Y.-C."/>
            <person name="Bayer T."/>
            <person name="Collen J."/>
            <person name="Dattolo E."/>
            <person name="De Paoli E."/>
            <person name="Dittami S."/>
            <person name="Maumus F."/>
            <person name="Michel G."/>
            <person name="Kersting A."/>
            <person name="Lauritano C."/>
            <person name="Lohaus R."/>
            <person name="Toepel M."/>
            <person name="Tonon T."/>
            <person name="Vanneste K."/>
            <person name="Amirebrahimi M."/>
            <person name="Brakel J."/>
            <person name="Bostroem C."/>
            <person name="Chovatia M."/>
            <person name="Grimwood J."/>
            <person name="Jenkins J.W."/>
            <person name="Jueterbock A."/>
            <person name="Mraz A."/>
            <person name="Stam W.T."/>
            <person name="Tice H."/>
            <person name="Bornberg-Bauer E."/>
            <person name="Green P.J."/>
            <person name="Pearson G.A."/>
            <person name="Procaccini G."/>
            <person name="Duarte C.M."/>
            <person name="Schmutz J."/>
            <person name="Reusch T.B.H."/>
            <person name="Van de Peer Y."/>
        </authorList>
    </citation>
    <scope>NUCLEOTIDE SEQUENCE [LARGE SCALE GENOMIC DNA]</scope>
    <source>
        <strain evidence="7">cv. Finnish</strain>
    </source>
</reference>
<keyword evidence="3 4" id="KW-0413">Isomerase</keyword>
<dbReference type="AlphaFoldDB" id="A0A0K9NRN9"/>
<comment type="caution">
    <text evidence="6">The sequence shown here is derived from an EMBL/GenBank/DDBJ whole genome shotgun (WGS) entry which is preliminary data.</text>
</comment>
<feature type="domain" description="Pseudouridine synthase I TruA alpha/beta" evidence="5">
    <location>
        <begin position="9"/>
        <end position="138"/>
    </location>
</feature>
<dbReference type="OrthoDB" id="10256309at2759"/>
<dbReference type="SUPFAM" id="SSF55120">
    <property type="entry name" value="Pseudouridine synthase"/>
    <property type="match status" value="1"/>
</dbReference>
<evidence type="ECO:0000256" key="3">
    <source>
        <dbReference type="ARBA" id="ARBA00023235"/>
    </source>
</evidence>
<keyword evidence="2 4" id="KW-0819">tRNA processing</keyword>
<keyword evidence="7" id="KW-1185">Reference proteome</keyword>
<proteinExistence type="inferred from homology"/>
<gene>
    <name evidence="6" type="ORF">ZOSMA_68G00280</name>
</gene>
<comment type="catalytic activity">
    <reaction evidence="4">
        <text>uridine(38/39/40) in tRNA = pseudouridine(38/39/40) in tRNA</text>
        <dbReference type="Rhea" id="RHEA:22376"/>
        <dbReference type="Rhea" id="RHEA-COMP:10085"/>
        <dbReference type="Rhea" id="RHEA-COMP:10087"/>
        <dbReference type="ChEBI" id="CHEBI:65314"/>
        <dbReference type="ChEBI" id="CHEBI:65315"/>
        <dbReference type="EC" id="5.4.99.12"/>
    </reaction>
</comment>
<dbReference type="GO" id="GO:0160147">
    <property type="term" value="F:tRNA pseudouridine(38-40) synthase activity"/>
    <property type="evidence" value="ECO:0007669"/>
    <property type="project" value="UniProtKB-EC"/>
</dbReference>
<dbReference type="GO" id="GO:0003723">
    <property type="term" value="F:RNA binding"/>
    <property type="evidence" value="ECO:0007669"/>
    <property type="project" value="InterPro"/>
</dbReference>
<evidence type="ECO:0000256" key="4">
    <source>
        <dbReference type="RuleBase" id="RU003792"/>
    </source>
</evidence>